<name>A0ABW7N8A0_9BACT</name>
<dbReference type="InterPro" id="IPR010982">
    <property type="entry name" value="Lambda_DNA-bd_dom_sf"/>
</dbReference>
<accession>A0ABW7N8A0</accession>
<sequence>MKTINRLKAVLAEKGKTNKWLAENMNKNISTISTWCTNRRQPSLEVLVEVAELLDIDVKELIVSTNKQK</sequence>
<dbReference type="SMART" id="SM00530">
    <property type="entry name" value="HTH_XRE"/>
    <property type="match status" value="1"/>
</dbReference>
<dbReference type="SUPFAM" id="SSF47413">
    <property type="entry name" value="lambda repressor-like DNA-binding domains"/>
    <property type="match status" value="1"/>
</dbReference>
<dbReference type="Gene3D" id="1.10.260.40">
    <property type="entry name" value="lambda repressor-like DNA-binding domains"/>
    <property type="match status" value="1"/>
</dbReference>
<feature type="domain" description="HTH cro/C1-type" evidence="1">
    <location>
        <begin position="7"/>
        <end position="61"/>
    </location>
</feature>
<evidence type="ECO:0000313" key="3">
    <source>
        <dbReference type="Proteomes" id="UP001610063"/>
    </source>
</evidence>
<dbReference type="RefSeq" id="WP_395417136.1">
    <property type="nucleotide sequence ID" value="NZ_JBIPKE010000015.1"/>
</dbReference>
<dbReference type="Pfam" id="PF01381">
    <property type="entry name" value="HTH_3"/>
    <property type="match status" value="1"/>
</dbReference>
<dbReference type="CDD" id="cd00093">
    <property type="entry name" value="HTH_XRE"/>
    <property type="match status" value="1"/>
</dbReference>
<keyword evidence="3" id="KW-1185">Reference proteome</keyword>
<evidence type="ECO:0000313" key="2">
    <source>
        <dbReference type="EMBL" id="MFH6983587.1"/>
    </source>
</evidence>
<reference evidence="2 3" key="1">
    <citation type="journal article" date="2013" name="Int. J. Syst. Evol. Microbiol.">
        <title>Marinoscillum luteum sp. nov., isolated from marine sediment.</title>
        <authorList>
            <person name="Cha I.T."/>
            <person name="Park S.J."/>
            <person name="Kim S.J."/>
            <person name="Kim J.G."/>
            <person name="Jung M.Y."/>
            <person name="Shin K.S."/>
            <person name="Kwon K.K."/>
            <person name="Yang S.H."/>
            <person name="Seo Y.S."/>
            <person name="Rhee S.K."/>
        </authorList>
    </citation>
    <scope>NUCLEOTIDE SEQUENCE [LARGE SCALE GENOMIC DNA]</scope>
    <source>
        <strain evidence="2 3">KCTC 23939</strain>
    </source>
</reference>
<gene>
    <name evidence="2" type="ORF">ACHKAR_09065</name>
</gene>
<dbReference type="PROSITE" id="PS50943">
    <property type="entry name" value="HTH_CROC1"/>
    <property type="match status" value="1"/>
</dbReference>
<comment type="caution">
    <text evidence="2">The sequence shown here is derived from an EMBL/GenBank/DDBJ whole genome shotgun (WGS) entry which is preliminary data.</text>
</comment>
<dbReference type="Proteomes" id="UP001610063">
    <property type="component" value="Unassembled WGS sequence"/>
</dbReference>
<evidence type="ECO:0000259" key="1">
    <source>
        <dbReference type="PROSITE" id="PS50943"/>
    </source>
</evidence>
<dbReference type="InterPro" id="IPR001387">
    <property type="entry name" value="Cro/C1-type_HTH"/>
</dbReference>
<organism evidence="2 3">
    <name type="scientific">Marinoscillum luteum</name>
    <dbReference type="NCBI Taxonomy" id="861051"/>
    <lineage>
        <taxon>Bacteria</taxon>
        <taxon>Pseudomonadati</taxon>
        <taxon>Bacteroidota</taxon>
        <taxon>Cytophagia</taxon>
        <taxon>Cytophagales</taxon>
        <taxon>Reichenbachiellaceae</taxon>
        <taxon>Marinoscillum</taxon>
    </lineage>
</organism>
<protein>
    <submittedName>
        <fullName evidence="2">Helix-turn-helix transcriptional regulator</fullName>
    </submittedName>
</protein>
<proteinExistence type="predicted"/>
<dbReference type="EMBL" id="JBIPKE010000015">
    <property type="protein sequence ID" value="MFH6983587.1"/>
    <property type="molecule type" value="Genomic_DNA"/>
</dbReference>